<evidence type="ECO:0000256" key="8">
    <source>
        <dbReference type="ARBA" id="ARBA00023136"/>
    </source>
</evidence>
<evidence type="ECO:0000313" key="11">
    <source>
        <dbReference type="Proteomes" id="UP001152562"/>
    </source>
</evidence>
<feature type="transmembrane region" description="Helical" evidence="9">
    <location>
        <begin position="430"/>
        <end position="453"/>
    </location>
</feature>
<protein>
    <recommendedName>
        <fullName evidence="9">Transmembrane 9 superfamily member</fullName>
    </recommendedName>
</protein>
<keyword evidence="11" id="KW-1185">Reference proteome</keyword>
<accession>A0A9P0T178</accession>
<feature type="transmembrane region" description="Helical" evidence="9">
    <location>
        <begin position="398"/>
        <end position="418"/>
    </location>
</feature>
<comment type="subcellular location">
    <subcellularLocation>
        <location evidence="2">Golgi apparatus</location>
    </subcellularLocation>
    <subcellularLocation>
        <location evidence="1">Membrane</location>
        <topology evidence="1">Multi-pass membrane protein</topology>
    </subcellularLocation>
</comment>
<dbReference type="GO" id="GO:0072657">
    <property type="term" value="P:protein localization to membrane"/>
    <property type="evidence" value="ECO:0007669"/>
    <property type="project" value="TreeGrafter"/>
</dbReference>
<evidence type="ECO:0000256" key="5">
    <source>
        <dbReference type="ARBA" id="ARBA00022729"/>
    </source>
</evidence>
<comment type="similarity">
    <text evidence="3 9">Belongs to the nonaspanin (TM9SF) (TC 9.A.2) family.</text>
</comment>
<keyword evidence="6 9" id="KW-1133">Transmembrane helix</keyword>
<gene>
    <name evidence="10" type="ORF">PIBRA_LOCUS2906</name>
</gene>
<feature type="transmembrane region" description="Helical" evidence="9">
    <location>
        <begin position="474"/>
        <end position="507"/>
    </location>
</feature>
<evidence type="ECO:0000256" key="4">
    <source>
        <dbReference type="ARBA" id="ARBA00022692"/>
    </source>
</evidence>
<dbReference type="PANTHER" id="PTHR10766:SF55">
    <property type="entry name" value="TRANSMEMBRANE 9 SUPERFAMILY MEMBER 4"/>
    <property type="match status" value="1"/>
</dbReference>
<dbReference type="InterPro" id="IPR004240">
    <property type="entry name" value="EMP70"/>
</dbReference>
<evidence type="ECO:0000256" key="3">
    <source>
        <dbReference type="ARBA" id="ARBA00005227"/>
    </source>
</evidence>
<evidence type="ECO:0000313" key="10">
    <source>
        <dbReference type="EMBL" id="CAH4005643.1"/>
    </source>
</evidence>
<feature type="signal peptide" evidence="9">
    <location>
        <begin position="1"/>
        <end position="19"/>
    </location>
</feature>
<proteinExistence type="inferred from homology"/>
<feature type="transmembrane region" description="Helical" evidence="9">
    <location>
        <begin position="584"/>
        <end position="613"/>
    </location>
</feature>
<feature type="transmembrane region" description="Helical" evidence="9">
    <location>
        <begin position="357"/>
        <end position="377"/>
    </location>
</feature>
<sequence length="623" mass="72119">MHTNHVIFLLVFNFAFNHGFYVPGVAPVEYKKGQKIDVKAVKMTSIHTQLPYEYYSLPLCLPKNGTIIYKSENLGEVLRGDRIVSTNYEIHMAENIKCRLLCHKKNEPMNWNVEESETVASRIEHEYFVHLLVDNLPVATKIINRETSEKSIEQGYRLGFMAKGKAFINNHLKLLLKYHKHSQDSYRVVGFEVETHSVSKDDLIFLEDSCQFPLEPRPQLVNEDTGTKLYFTYSVEWGESDIQWASRWDIYLGMKDVQIHWFSIINSIVVLFFLSGILTMIMVRTLRRDIAKYNSDENIEDLIEETGWKLIYGDVFRPPPKRMLFAAVIGNGIQVFLMALITIFIAMLGMLSPASRGALMTAAIFLYVFMGLIAGYYSARLYNTMRGKQWKQAAFLTATLYPAIVFGKCFFLNFFIMGKHSSGAVPFSTMMALLCLWFCISLPLVYLGYYFGIRKQPFQHPVRTNFIPRKVPEQVWYMNVLICTLMAGILPFGAVFIELFFIFSALWENQFYYLFGFLFLVFCILVVSVSQISIVMVYFQLCGEDYHWWWKSFTVSGGSAVYILIYSIFYFFTKLEITEFIPTLLYVGYTALMVLTFWLLTGTIGFFAAYTFIRKIYGAVKID</sequence>
<dbReference type="GO" id="GO:0016020">
    <property type="term" value="C:membrane"/>
    <property type="evidence" value="ECO:0007669"/>
    <property type="project" value="UniProtKB-SubCell"/>
</dbReference>
<dbReference type="EMBL" id="CALOZG010000003">
    <property type="protein sequence ID" value="CAH4005643.1"/>
    <property type="molecule type" value="Genomic_DNA"/>
</dbReference>
<evidence type="ECO:0000256" key="1">
    <source>
        <dbReference type="ARBA" id="ARBA00004141"/>
    </source>
</evidence>
<dbReference type="AlphaFoldDB" id="A0A9P0T178"/>
<organism evidence="10 11">
    <name type="scientific">Pieris brassicae</name>
    <name type="common">White butterfly</name>
    <name type="synonym">Large white butterfly</name>
    <dbReference type="NCBI Taxonomy" id="7116"/>
    <lineage>
        <taxon>Eukaryota</taxon>
        <taxon>Metazoa</taxon>
        <taxon>Ecdysozoa</taxon>
        <taxon>Arthropoda</taxon>
        <taxon>Hexapoda</taxon>
        <taxon>Insecta</taxon>
        <taxon>Pterygota</taxon>
        <taxon>Neoptera</taxon>
        <taxon>Endopterygota</taxon>
        <taxon>Lepidoptera</taxon>
        <taxon>Glossata</taxon>
        <taxon>Ditrysia</taxon>
        <taxon>Papilionoidea</taxon>
        <taxon>Pieridae</taxon>
        <taxon>Pierinae</taxon>
        <taxon>Pieris</taxon>
    </lineage>
</organism>
<dbReference type="Proteomes" id="UP001152562">
    <property type="component" value="Unassembled WGS sequence"/>
</dbReference>
<dbReference type="Pfam" id="PF02990">
    <property type="entry name" value="EMP70"/>
    <property type="match status" value="1"/>
</dbReference>
<keyword evidence="4 9" id="KW-0812">Transmembrane</keyword>
<keyword evidence="8 9" id="KW-0472">Membrane</keyword>
<name>A0A9P0T178_PIEBR</name>
<feature type="transmembrane region" description="Helical" evidence="9">
    <location>
        <begin position="324"/>
        <end position="351"/>
    </location>
</feature>
<feature type="transmembrane region" description="Helical" evidence="9">
    <location>
        <begin position="513"/>
        <end position="541"/>
    </location>
</feature>
<evidence type="ECO:0000256" key="6">
    <source>
        <dbReference type="ARBA" id="ARBA00022989"/>
    </source>
</evidence>
<keyword evidence="5 9" id="KW-0732">Signal</keyword>
<keyword evidence="7" id="KW-0333">Golgi apparatus</keyword>
<comment type="caution">
    <text evidence="10">The sequence shown here is derived from an EMBL/GenBank/DDBJ whole genome shotgun (WGS) entry which is preliminary data.</text>
</comment>
<feature type="chain" id="PRO_5040532069" description="Transmembrane 9 superfamily member" evidence="9">
    <location>
        <begin position="20"/>
        <end position="623"/>
    </location>
</feature>
<feature type="transmembrane region" description="Helical" evidence="9">
    <location>
        <begin position="261"/>
        <end position="283"/>
    </location>
</feature>
<dbReference type="PANTHER" id="PTHR10766">
    <property type="entry name" value="TRANSMEMBRANE 9 SUPERFAMILY PROTEIN"/>
    <property type="match status" value="1"/>
</dbReference>
<evidence type="ECO:0000256" key="7">
    <source>
        <dbReference type="ARBA" id="ARBA00023034"/>
    </source>
</evidence>
<dbReference type="GO" id="GO:0005794">
    <property type="term" value="C:Golgi apparatus"/>
    <property type="evidence" value="ECO:0007669"/>
    <property type="project" value="UniProtKB-SubCell"/>
</dbReference>
<feature type="transmembrane region" description="Helical" evidence="9">
    <location>
        <begin position="553"/>
        <end position="572"/>
    </location>
</feature>
<reference evidence="10" key="1">
    <citation type="submission" date="2022-05" db="EMBL/GenBank/DDBJ databases">
        <authorList>
            <person name="Okamura Y."/>
        </authorList>
    </citation>
    <scope>NUCLEOTIDE SEQUENCE</scope>
</reference>
<evidence type="ECO:0000256" key="2">
    <source>
        <dbReference type="ARBA" id="ARBA00004555"/>
    </source>
</evidence>
<evidence type="ECO:0000256" key="9">
    <source>
        <dbReference type="RuleBase" id="RU363079"/>
    </source>
</evidence>
<dbReference type="OrthoDB" id="1666796at2759"/>